<name>A0A841I2E0_9DEIO</name>
<keyword evidence="1" id="KW-0472">Membrane</keyword>
<accession>A0A841I2E0</accession>
<evidence type="ECO:0000313" key="2">
    <source>
        <dbReference type="EMBL" id="MBB6099164.1"/>
    </source>
</evidence>
<keyword evidence="1" id="KW-1133">Transmembrane helix</keyword>
<dbReference type="EMBL" id="JACHHG010000009">
    <property type="protein sequence ID" value="MBB6099164.1"/>
    <property type="molecule type" value="Genomic_DNA"/>
</dbReference>
<dbReference type="AlphaFoldDB" id="A0A841I2E0"/>
<keyword evidence="3" id="KW-1185">Reference proteome</keyword>
<keyword evidence="1" id="KW-0812">Transmembrane</keyword>
<feature type="transmembrane region" description="Helical" evidence="1">
    <location>
        <begin position="6"/>
        <end position="29"/>
    </location>
</feature>
<comment type="caution">
    <text evidence="2">The sequence shown here is derived from an EMBL/GenBank/DDBJ whole genome shotgun (WGS) entry which is preliminary data.</text>
</comment>
<feature type="transmembrane region" description="Helical" evidence="1">
    <location>
        <begin position="41"/>
        <end position="64"/>
    </location>
</feature>
<dbReference type="RefSeq" id="WP_183987908.1">
    <property type="nucleotide sequence ID" value="NZ_JACHHG010000009.1"/>
</dbReference>
<sequence length="109" mass="11223">MLRASVVMIVIEVLLGFIPVLGPFMAGYFGGKFTRSAGEGLIAALLPALVLVGILWLIGTAAALPVVSTVAGLGILMLFVIYHVPLLLGAAIGGAVSKRQAPPERTDVL</sequence>
<gene>
    <name evidence="2" type="ORF">HNR42_002600</name>
</gene>
<evidence type="ECO:0000313" key="3">
    <source>
        <dbReference type="Proteomes" id="UP000569951"/>
    </source>
</evidence>
<dbReference type="Proteomes" id="UP000569951">
    <property type="component" value="Unassembled WGS sequence"/>
</dbReference>
<reference evidence="2 3" key="1">
    <citation type="submission" date="2020-08" db="EMBL/GenBank/DDBJ databases">
        <title>Genomic Encyclopedia of Type Strains, Phase IV (KMG-IV): sequencing the most valuable type-strain genomes for metagenomic binning, comparative biology and taxonomic classification.</title>
        <authorList>
            <person name="Goeker M."/>
        </authorList>
    </citation>
    <scope>NUCLEOTIDE SEQUENCE [LARGE SCALE GENOMIC DNA]</scope>
    <source>
        <strain evidence="2 3">DSM 21458</strain>
    </source>
</reference>
<evidence type="ECO:0000256" key="1">
    <source>
        <dbReference type="SAM" id="Phobius"/>
    </source>
</evidence>
<feature type="transmembrane region" description="Helical" evidence="1">
    <location>
        <begin position="70"/>
        <end position="96"/>
    </location>
</feature>
<protein>
    <submittedName>
        <fullName evidence="2">ABC-type multidrug transport system permease subunit</fullName>
    </submittedName>
</protein>
<proteinExistence type="predicted"/>
<organism evidence="2 3">
    <name type="scientific">Deinobacterium chartae</name>
    <dbReference type="NCBI Taxonomy" id="521158"/>
    <lineage>
        <taxon>Bacteria</taxon>
        <taxon>Thermotogati</taxon>
        <taxon>Deinococcota</taxon>
        <taxon>Deinococci</taxon>
        <taxon>Deinococcales</taxon>
        <taxon>Deinococcaceae</taxon>
        <taxon>Deinobacterium</taxon>
    </lineage>
</organism>